<protein>
    <submittedName>
        <fullName evidence="1">Uncharacterized protein</fullName>
    </submittedName>
</protein>
<sequence>MVNYGGGTGHIVNVIAVERSEDGCIGKLWVRNPWGFDQCVTAERFLAEWRRMRQSRRGVGKLLPVFDRGYLVIAPPDKALPPARPLHWLHSAPVNALVASMNGVGGSAKTICNGHRIAGGLQMFGNIMRLLGGLASYIVGNLIGKNMEFGLAEFLENCVDPSRGRSWHRCCSSSLLTCSLRSLQAVGWSLSMVGGLMAAASELLAQPLLLAGEASNRRDAVREHVAAAEDCHLRSVLVRASTAAKANQLRSLLRGPGRAAEADCVAAMRLVKLGPCQEPNEQLDALIDRLVGGDSSASGSAQ</sequence>
<organism evidence="1">
    <name type="scientific">Pyrodinium bahamense</name>
    <dbReference type="NCBI Taxonomy" id="73915"/>
    <lineage>
        <taxon>Eukaryota</taxon>
        <taxon>Sar</taxon>
        <taxon>Alveolata</taxon>
        <taxon>Dinophyceae</taxon>
        <taxon>Gonyaulacales</taxon>
        <taxon>Pyrocystaceae</taxon>
        <taxon>Pyrodinium</taxon>
    </lineage>
</organism>
<evidence type="ECO:0000313" key="1">
    <source>
        <dbReference type="EMBL" id="CAD8351678.1"/>
    </source>
</evidence>
<gene>
    <name evidence="1" type="ORF">PBAH0796_LOCUS7045</name>
</gene>
<accession>A0A7S0FCF6</accession>
<reference evidence="1" key="1">
    <citation type="submission" date="2021-01" db="EMBL/GenBank/DDBJ databases">
        <authorList>
            <person name="Corre E."/>
            <person name="Pelletier E."/>
            <person name="Niang G."/>
            <person name="Scheremetjew M."/>
            <person name="Finn R."/>
            <person name="Kale V."/>
            <person name="Holt S."/>
            <person name="Cochrane G."/>
            <person name="Meng A."/>
            <person name="Brown T."/>
            <person name="Cohen L."/>
        </authorList>
    </citation>
    <scope>NUCLEOTIDE SEQUENCE</scope>
    <source>
        <strain evidence="1">Pbaha01</strain>
    </source>
</reference>
<name>A0A7S0FCF6_9DINO</name>
<dbReference type="AlphaFoldDB" id="A0A7S0FCF6"/>
<dbReference type="EMBL" id="HBEG01011764">
    <property type="protein sequence ID" value="CAD8351678.1"/>
    <property type="molecule type" value="Transcribed_RNA"/>
</dbReference>
<proteinExistence type="predicted"/>